<dbReference type="AlphaFoldDB" id="A0A7M4CBU9"/>
<organism evidence="1">
    <name type="scientific">Byssochlamys spectabilis</name>
    <name type="common">Paecilomyces variotii</name>
    <dbReference type="NCBI Taxonomy" id="264951"/>
    <lineage>
        <taxon>Eukaryota</taxon>
        <taxon>Fungi</taxon>
        <taxon>Dikarya</taxon>
        <taxon>Ascomycota</taxon>
        <taxon>Pezizomycotina</taxon>
        <taxon>Eurotiomycetes</taxon>
        <taxon>Eurotiomycetidae</taxon>
        <taxon>Eurotiales</taxon>
        <taxon>Thermoascaceae</taxon>
        <taxon>Paecilomyces</taxon>
    </lineage>
</organism>
<dbReference type="InterPro" id="IPR046347">
    <property type="entry name" value="bZIP_sf"/>
</dbReference>
<reference evidence="1" key="1">
    <citation type="journal article" date="2020" name="bioRxiv">
        <title>Eukaryotic transposable elements as cargo carriers: the forging of metal resistance in the fungus Paecilomyces variotii.</title>
        <authorList>
            <person name="Urquhart A.S."/>
            <person name="Chong N.F."/>
            <person name="Yang Y."/>
            <person name="Idnurm A."/>
        </authorList>
    </citation>
    <scope>NUCLEOTIDE SEQUENCE</scope>
    <source>
        <strain evidence="1">CBS 144490</strain>
    </source>
</reference>
<dbReference type="PANTHER" id="PTHR42070">
    <property type="entry name" value="FILAMENT ASSOCIATED PROTEIN, PUTATIVE (AFU_ORTHOLOGUE AFUA_8G06630)-RELATED"/>
    <property type="match status" value="1"/>
</dbReference>
<name>A0A7M4CBU9_BYSSP</name>
<dbReference type="SUPFAM" id="SSF57959">
    <property type="entry name" value="Leucine zipper domain"/>
    <property type="match status" value="1"/>
</dbReference>
<evidence type="ECO:0000313" key="1">
    <source>
        <dbReference type="EMBL" id="QOD95020.1"/>
    </source>
</evidence>
<dbReference type="GO" id="GO:0003700">
    <property type="term" value="F:DNA-binding transcription factor activity"/>
    <property type="evidence" value="ECO:0007669"/>
    <property type="project" value="InterPro"/>
</dbReference>
<dbReference type="Gene3D" id="1.20.5.170">
    <property type="match status" value="1"/>
</dbReference>
<dbReference type="PANTHER" id="PTHR42070:SF1">
    <property type="entry name" value="FILAMENT ASSOCIATED PROTEIN, PUTATIVE (AFU_ORTHOLOGUE AFUA_8G06630)-RELATED"/>
    <property type="match status" value="1"/>
</dbReference>
<sequence length="248" mass="27799">MQSARYNTVYLFQSEDLARIRNNQRRSRARRQEYVRDLEKRVKENEQMLSSQNLPDQSTLQHLRAENDSMKRLLGSLGLSHLTLWRQLSDHSLNRLSTPSLSAAWPSLSESLVVPTEASLPRSFMNLGSPNELHSSLTTMELGIPALNASQPLIEVGFNPSDTASEGSNHVASGSQRGGQVEEVLGHTDEDTTLCSLAYRWVIQCNTRNVDLQVISGWMQHGFQLGRDPMEGCRINNQILLAVLTELS</sequence>
<proteinExistence type="predicted"/>
<protein>
    <submittedName>
        <fullName evidence="1">ArsY</fullName>
    </submittedName>
</protein>
<dbReference type="EMBL" id="MT022027">
    <property type="protein sequence ID" value="QOD95020.1"/>
    <property type="molecule type" value="Genomic_DNA"/>
</dbReference>
<accession>A0A7M4CBU9</accession>
<gene>
    <name evidence="1" type="primary">arsY</name>
</gene>
<dbReference type="CDD" id="cd14688">
    <property type="entry name" value="bZIP_YAP"/>
    <property type="match status" value="1"/>
</dbReference>